<proteinExistence type="predicted"/>
<name>V9DA53_9EURO</name>
<dbReference type="AlphaFoldDB" id="V9DA53"/>
<accession>V9DA53</accession>
<dbReference type="Proteomes" id="UP000030678">
    <property type="component" value="Unassembled WGS sequence"/>
</dbReference>
<evidence type="ECO:0000313" key="4">
    <source>
        <dbReference type="Proteomes" id="UP000030678"/>
    </source>
</evidence>
<sequence length="293" mass="32669">MTLHLYTLSRDRVSDFKLLPAVARIHLAAWMTIELMQTVYSSPESSHPIIRQKYLDRHTHSLQNEPQCRCVVVIDDELKDETVLEHEEGSTGTEQVSEKPRGRVIAAIKYYLVPEGGPHPDTGTQEVIDNPDQPVHGLTHENEALRNAFVGPMVAARKHAMKTLGSHMVIDVLYTDPAHQRRGAGGMLMRHACREADGLGLPTMLEASPAGVSVYEAVGFTKAEWPGAEIWIDLKRWDNGGDRGQEFEDERLRADPGRKDGWYAQIVMVRPAQAKGDSGKVPREPEDQDAIVV</sequence>
<evidence type="ECO:0000256" key="1">
    <source>
        <dbReference type="SAM" id="MobiDB-lite"/>
    </source>
</evidence>
<dbReference type="PANTHER" id="PTHR42791:SF14">
    <property type="entry name" value="N-ACETYLTRANSFERASE DOMAIN-CONTAINING PROTEIN"/>
    <property type="match status" value="1"/>
</dbReference>
<dbReference type="HOGENOM" id="CLU_949960_0_0_1"/>
<dbReference type="Pfam" id="PF00583">
    <property type="entry name" value="Acetyltransf_1"/>
    <property type="match status" value="1"/>
</dbReference>
<dbReference type="InterPro" id="IPR052523">
    <property type="entry name" value="Trichothecene_AcTrans"/>
</dbReference>
<evidence type="ECO:0000313" key="3">
    <source>
        <dbReference type="EMBL" id="ETI23804.1"/>
    </source>
</evidence>
<dbReference type="PANTHER" id="PTHR42791">
    <property type="entry name" value="GNAT FAMILY ACETYLTRANSFERASE"/>
    <property type="match status" value="1"/>
</dbReference>
<feature type="domain" description="N-acetyltransferase" evidence="2">
    <location>
        <begin position="94"/>
        <end position="239"/>
    </location>
</feature>
<reference evidence="3 4" key="1">
    <citation type="submission" date="2013-03" db="EMBL/GenBank/DDBJ databases">
        <title>The Genome Sequence of Cladophialophora carrionii CBS 160.54.</title>
        <authorList>
            <consortium name="The Broad Institute Genomics Platform"/>
            <person name="Cuomo C."/>
            <person name="de Hoog S."/>
            <person name="Gorbushina A."/>
            <person name="Walker B."/>
            <person name="Young S.K."/>
            <person name="Zeng Q."/>
            <person name="Gargeya S."/>
            <person name="Fitzgerald M."/>
            <person name="Haas B."/>
            <person name="Abouelleil A."/>
            <person name="Allen A.W."/>
            <person name="Alvarado L."/>
            <person name="Arachchi H.M."/>
            <person name="Berlin A.M."/>
            <person name="Chapman S.B."/>
            <person name="Gainer-Dewar J."/>
            <person name="Goldberg J."/>
            <person name="Griggs A."/>
            <person name="Gujja S."/>
            <person name="Hansen M."/>
            <person name="Howarth C."/>
            <person name="Imamovic A."/>
            <person name="Ireland A."/>
            <person name="Larimer J."/>
            <person name="McCowan C."/>
            <person name="Murphy C."/>
            <person name="Pearson M."/>
            <person name="Poon T.W."/>
            <person name="Priest M."/>
            <person name="Roberts A."/>
            <person name="Saif S."/>
            <person name="Shea T."/>
            <person name="Sisk P."/>
            <person name="Sykes S."/>
            <person name="Wortman J."/>
            <person name="Nusbaum C."/>
            <person name="Birren B."/>
        </authorList>
    </citation>
    <scope>NUCLEOTIDE SEQUENCE [LARGE SCALE GENOMIC DNA]</scope>
    <source>
        <strain evidence="3 4">CBS 160.54</strain>
    </source>
</reference>
<dbReference type="OrthoDB" id="2115692at2759"/>
<dbReference type="Gene3D" id="3.40.630.30">
    <property type="match status" value="1"/>
</dbReference>
<dbReference type="GO" id="GO:0016747">
    <property type="term" value="F:acyltransferase activity, transferring groups other than amino-acyl groups"/>
    <property type="evidence" value="ECO:0007669"/>
    <property type="project" value="InterPro"/>
</dbReference>
<feature type="region of interest" description="Disordered" evidence="1">
    <location>
        <begin position="272"/>
        <end position="293"/>
    </location>
</feature>
<dbReference type="VEuPathDB" id="FungiDB:G647_05610"/>
<dbReference type="PROSITE" id="PS51186">
    <property type="entry name" value="GNAT"/>
    <property type="match status" value="1"/>
</dbReference>
<dbReference type="CDD" id="cd04301">
    <property type="entry name" value="NAT_SF"/>
    <property type="match status" value="1"/>
</dbReference>
<gene>
    <name evidence="3" type="ORF">G647_05610</name>
</gene>
<dbReference type="InterPro" id="IPR016181">
    <property type="entry name" value="Acyl_CoA_acyltransferase"/>
</dbReference>
<dbReference type="InterPro" id="IPR000182">
    <property type="entry name" value="GNAT_dom"/>
</dbReference>
<dbReference type="EMBL" id="KB822705">
    <property type="protein sequence ID" value="ETI23804.1"/>
    <property type="molecule type" value="Genomic_DNA"/>
</dbReference>
<evidence type="ECO:0000259" key="2">
    <source>
        <dbReference type="PROSITE" id="PS51186"/>
    </source>
</evidence>
<dbReference type="GeneID" id="19984103"/>
<protein>
    <recommendedName>
        <fullName evidence="2">N-acetyltransferase domain-containing protein</fullName>
    </recommendedName>
</protein>
<dbReference type="RefSeq" id="XP_008728159.1">
    <property type="nucleotide sequence ID" value="XM_008729937.1"/>
</dbReference>
<organism evidence="3 4">
    <name type="scientific">Cladophialophora carrionii CBS 160.54</name>
    <dbReference type="NCBI Taxonomy" id="1279043"/>
    <lineage>
        <taxon>Eukaryota</taxon>
        <taxon>Fungi</taxon>
        <taxon>Dikarya</taxon>
        <taxon>Ascomycota</taxon>
        <taxon>Pezizomycotina</taxon>
        <taxon>Eurotiomycetes</taxon>
        <taxon>Chaetothyriomycetidae</taxon>
        <taxon>Chaetothyriales</taxon>
        <taxon>Herpotrichiellaceae</taxon>
        <taxon>Cladophialophora</taxon>
    </lineage>
</organism>
<dbReference type="SUPFAM" id="SSF55729">
    <property type="entry name" value="Acyl-CoA N-acyltransferases (Nat)"/>
    <property type="match status" value="1"/>
</dbReference>